<sequence length="54" mass="6293">MLQALSTTAKIKVKKTVILRLMFFVIFFLLVRCMLLCILAYNKHVSKESIAFQE</sequence>
<protein>
    <submittedName>
        <fullName evidence="2">Uncharacterized protein</fullName>
    </submittedName>
</protein>
<keyword evidence="1" id="KW-0812">Transmembrane</keyword>
<keyword evidence="3" id="KW-1185">Reference proteome</keyword>
<proteinExistence type="predicted"/>
<reference evidence="2 3" key="1">
    <citation type="submission" date="2013-08" db="EMBL/GenBank/DDBJ databases">
        <authorList>
            <person name="Weinstock G."/>
            <person name="Sodergren E."/>
            <person name="Wylie T."/>
            <person name="Fulton L."/>
            <person name="Fulton R."/>
            <person name="Fronick C."/>
            <person name="O'Laughlin M."/>
            <person name="Godfrey J."/>
            <person name="Miner T."/>
            <person name="Herter B."/>
            <person name="Appelbaum E."/>
            <person name="Cordes M."/>
            <person name="Lek S."/>
            <person name="Wollam A."/>
            <person name="Pepin K.H."/>
            <person name="Palsikar V.B."/>
            <person name="Mitreva M."/>
            <person name="Wilson R.K."/>
        </authorList>
    </citation>
    <scope>NUCLEOTIDE SEQUENCE [LARGE SCALE GENOMIC DNA]</scope>
    <source>
        <strain evidence="2 3">ATCC 700627</strain>
    </source>
</reference>
<evidence type="ECO:0000313" key="2">
    <source>
        <dbReference type="EMBL" id="ERK56437.1"/>
    </source>
</evidence>
<evidence type="ECO:0000256" key="1">
    <source>
        <dbReference type="SAM" id="Phobius"/>
    </source>
</evidence>
<dbReference type="AlphaFoldDB" id="U2S0U1"/>
<keyword evidence="1" id="KW-0472">Membrane</keyword>
<comment type="caution">
    <text evidence="2">The sequence shown here is derived from an EMBL/GenBank/DDBJ whole genome shotgun (WGS) entry which is preliminary data.</text>
</comment>
<gene>
    <name evidence="2" type="ORF">HMPREF1983_01353</name>
</gene>
<name>U2S0U1_9BACL</name>
<organism evidence="2 3">
    <name type="scientific">Gemella bergeri ATCC 700627</name>
    <dbReference type="NCBI Taxonomy" id="1321820"/>
    <lineage>
        <taxon>Bacteria</taxon>
        <taxon>Bacillati</taxon>
        <taxon>Bacillota</taxon>
        <taxon>Bacilli</taxon>
        <taxon>Bacillales</taxon>
        <taxon>Gemellaceae</taxon>
        <taxon>Gemella</taxon>
    </lineage>
</organism>
<feature type="transmembrane region" description="Helical" evidence="1">
    <location>
        <begin position="21"/>
        <end position="41"/>
    </location>
</feature>
<accession>U2S0U1</accession>
<keyword evidence="1" id="KW-1133">Transmembrane helix</keyword>
<dbReference type="EMBL" id="AWVP01000090">
    <property type="protein sequence ID" value="ERK56437.1"/>
    <property type="molecule type" value="Genomic_DNA"/>
</dbReference>
<dbReference type="Proteomes" id="UP000016637">
    <property type="component" value="Unassembled WGS sequence"/>
</dbReference>
<dbReference type="HOGENOM" id="CLU_3043797_0_0_9"/>
<evidence type="ECO:0000313" key="3">
    <source>
        <dbReference type="Proteomes" id="UP000016637"/>
    </source>
</evidence>